<organism evidence="1 2">
    <name type="scientific">Salinarimonas soli</name>
    <dbReference type="NCBI Taxonomy" id="1638099"/>
    <lineage>
        <taxon>Bacteria</taxon>
        <taxon>Pseudomonadati</taxon>
        <taxon>Pseudomonadota</taxon>
        <taxon>Alphaproteobacteria</taxon>
        <taxon>Hyphomicrobiales</taxon>
        <taxon>Salinarimonadaceae</taxon>
        <taxon>Salinarimonas</taxon>
    </lineage>
</organism>
<evidence type="ECO:0000313" key="1">
    <source>
        <dbReference type="EMBL" id="KAA2235315.1"/>
    </source>
</evidence>
<dbReference type="AlphaFoldDB" id="A0A5B2V9P6"/>
<gene>
    <name evidence="1" type="ORF">F0L46_20070</name>
</gene>
<dbReference type="InterPro" id="IPR011990">
    <property type="entry name" value="TPR-like_helical_dom_sf"/>
</dbReference>
<reference evidence="1 2" key="2">
    <citation type="submission" date="2019-09" db="EMBL/GenBank/DDBJ databases">
        <authorList>
            <person name="Jin C."/>
        </authorList>
    </citation>
    <scope>NUCLEOTIDE SEQUENCE [LARGE SCALE GENOMIC DNA]</scope>
    <source>
        <strain evidence="1 2">BN140002</strain>
    </source>
</reference>
<reference evidence="1 2" key="1">
    <citation type="submission" date="2019-09" db="EMBL/GenBank/DDBJ databases">
        <title>Salinarimonas rosea gen. nov., sp. nov., a new member of the a-2 subgroup of the Proteobacteria.</title>
        <authorList>
            <person name="Liu J."/>
        </authorList>
    </citation>
    <scope>NUCLEOTIDE SEQUENCE [LARGE SCALE GENOMIC DNA]</scope>
    <source>
        <strain evidence="1 2">BN140002</strain>
    </source>
</reference>
<name>A0A5B2V9P6_9HYPH</name>
<proteinExistence type="predicted"/>
<accession>A0A5B2V9P6</accession>
<dbReference type="SUPFAM" id="SSF81901">
    <property type="entry name" value="HCP-like"/>
    <property type="match status" value="1"/>
</dbReference>
<comment type="caution">
    <text evidence="1">The sequence shown here is derived from an EMBL/GenBank/DDBJ whole genome shotgun (WGS) entry which is preliminary data.</text>
</comment>
<dbReference type="OrthoDB" id="5321503at2"/>
<dbReference type="EMBL" id="VUOA01000036">
    <property type="protein sequence ID" value="KAA2235315.1"/>
    <property type="molecule type" value="Genomic_DNA"/>
</dbReference>
<dbReference type="Proteomes" id="UP000323142">
    <property type="component" value="Unassembled WGS sequence"/>
</dbReference>
<keyword evidence="2" id="KW-1185">Reference proteome</keyword>
<dbReference type="RefSeq" id="WP_149820884.1">
    <property type="nucleotide sequence ID" value="NZ_VUOA01000036.1"/>
</dbReference>
<sequence>MARFEMGAADIAAMAPAGATGESFYELGLMYAAGRSVPLDLVAAHKWLNVAVAKGFKAAATRRAELAAEMSGDEIAAAQREARLWLTRH</sequence>
<evidence type="ECO:0000313" key="2">
    <source>
        <dbReference type="Proteomes" id="UP000323142"/>
    </source>
</evidence>
<protein>
    <submittedName>
        <fullName evidence="1">Sel1 repeat family protein</fullName>
    </submittedName>
</protein>
<dbReference type="Gene3D" id="1.25.40.10">
    <property type="entry name" value="Tetratricopeptide repeat domain"/>
    <property type="match status" value="1"/>
</dbReference>